<proteinExistence type="predicted"/>
<evidence type="ECO:0000313" key="2">
    <source>
        <dbReference type="EMBL" id="RXK10640.1"/>
    </source>
</evidence>
<reference evidence="2 4" key="1">
    <citation type="submission" date="2017-10" db="EMBL/GenBank/DDBJ databases">
        <title>Genomics of the genus Arcobacter.</title>
        <authorList>
            <person name="Perez-Cataluna A."/>
            <person name="Figueras M.J."/>
        </authorList>
    </citation>
    <scope>NUCLEOTIDE SEQUENCE [LARGE SCALE GENOMIC DNA]</scope>
    <source>
        <strain evidence="2 4">CECT 7835</strain>
    </source>
</reference>
<organism evidence="2 4">
    <name type="scientific">Halarcobacter bivalviorum</name>
    <dbReference type="NCBI Taxonomy" id="663364"/>
    <lineage>
        <taxon>Bacteria</taxon>
        <taxon>Pseudomonadati</taxon>
        <taxon>Campylobacterota</taxon>
        <taxon>Epsilonproteobacteria</taxon>
        <taxon>Campylobacterales</taxon>
        <taxon>Arcobacteraceae</taxon>
        <taxon>Halarcobacter</taxon>
    </lineage>
</organism>
<reference evidence="1 3" key="2">
    <citation type="submission" date="2018-07" db="EMBL/GenBank/DDBJ databases">
        <title>Complete genome of the Arcobacter bivalviorum type strain LMG 26154.</title>
        <authorList>
            <person name="Miller W.G."/>
            <person name="Yee E."/>
            <person name="Bono J.L."/>
        </authorList>
    </citation>
    <scope>NUCLEOTIDE SEQUENCE [LARGE SCALE GENOMIC DNA]</scope>
    <source>
        <strain evidence="1 3">LMG 26154</strain>
    </source>
</reference>
<dbReference type="EMBL" id="PDKM01000002">
    <property type="protein sequence ID" value="RXK10640.1"/>
    <property type="molecule type" value="Genomic_DNA"/>
</dbReference>
<dbReference type="AlphaFoldDB" id="A0AAX2A9Y4"/>
<evidence type="ECO:0000313" key="1">
    <source>
        <dbReference type="EMBL" id="AXH12434.1"/>
    </source>
</evidence>
<gene>
    <name evidence="1" type="ORF">ABIV_1439</name>
    <name evidence="2" type="ORF">CRV05_05000</name>
</gene>
<protein>
    <submittedName>
        <fullName evidence="2">Uncharacterized protein</fullName>
    </submittedName>
</protein>
<dbReference type="KEGG" id="hbv:ABIV_1439"/>
<accession>A0AAX2A9Y4</accession>
<dbReference type="Proteomes" id="UP000289193">
    <property type="component" value="Unassembled WGS sequence"/>
</dbReference>
<dbReference type="EMBL" id="CP031217">
    <property type="protein sequence ID" value="AXH12434.1"/>
    <property type="molecule type" value="Genomic_DNA"/>
</dbReference>
<dbReference type="RefSeq" id="WP_114839263.1">
    <property type="nucleotide sequence ID" value="NZ_CP031217.1"/>
</dbReference>
<dbReference type="Proteomes" id="UP000253850">
    <property type="component" value="Chromosome"/>
</dbReference>
<sequence>MAKSFKKYFSFFGILIATVSLKISSLLTSLHHLIDVSIPKIMNKLHISSLKPIKLYSTNKYNTQGKN</sequence>
<keyword evidence="4" id="KW-1185">Reference proteome</keyword>
<name>A0AAX2A9Y4_9BACT</name>
<evidence type="ECO:0000313" key="3">
    <source>
        <dbReference type="Proteomes" id="UP000253850"/>
    </source>
</evidence>
<evidence type="ECO:0000313" key="4">
    <source>
        <dbReference type="Proteomes" id="UP000289193"/>
    </source>
</evidence>